<dbReference type="Pfam" id="PF00353">
    <property type="entry name" value="HemolysinCabind"/>
    <property type="match status" value="7"/>
</dbReference>
<evidence type="ECO:0000259" key="4">
    <source>
        <dbReference type="Pfam" id="PF13946"/>
    </source>
</evidence>
<proteinExistence type="predicted"/>
<dbReference type="InterPro" id="IPR025282">
    <property type="entry name" value="DUF4214"/>
</dbReference>
<dbReference type="GO" id="GO:0005576">
    <property type="term" value="C:extracellular region"/>
    <property type="evidence" value="ECO:0007669"/>
    <property type="project" value="UniProtKB-SubCell"/>
</dbReference>
<evidence type="ECO:0000256" key="3">
    <source>
        <dbReference type="SAM" id="MobiDB-lite"/>
    </source>
</evidence>
<accession>A0A7X2LUW4</accession>
<sequence>MAYLTLTSIYPYRNNTDIPANASLELGFSEPVAAGWGSIQIYHGYDSAVTIDIRSPLVTITGNKVLVDLPDMLYGHGYSIIVSYGALTSIDGATFNNYESTAFSIIRSTEPQIVTGTDLYDQINGRNGDDVLNGAGGDDLIHGWEGNDTLFGGIGNDTLNGGLGDDVLDGGDGDDWLADNDPGVLEYAGDGNDTLRGGNGNDNLRSTTGDDVLEGGDGNDYLDALYGHDTLRGGAGNDQLRVFASDGSTADGGDGNDDLRGGVNDTLLGGTGDDKLILAGWSAAGKGVADGGAGNDFFEIRPDLAQLEAVLTGGPGSDTFQFLAGGSEPLTHTITDFEPGKDKLDLPDVKLAYPNGNPFAGGYLHAEQRGADTVISLDPDGPAGSKSVIAPYLILENVALAALGPGDFDGYLAPDGSSTGFQLQGAGGNDTLTGSQMADTLSGGAGQDRLDGLGGNDLLDGGDDADTINGGAGNDTLRGGNGADTLTGNDGDDTFDGGDDDDYLFDGSGSNVLHGGAGHDNIRLSGGDNRVYGDAGIDFVTIEKGSAIIDAGDGNDRIAVTGIQTDVTATGGAGRDRYTFASTLEKPVTITDFATGKDGDIVDPFTFFSDTSHPANLFLTGQLRLQQQGADTWLQVDKDGPAGAGEFKTMVILRNTQMAALTNDNFAQGIHPSGTSQGETIIEDAGRDELIGGFQNDYLDGGGGNDRLVGNGGNDTLIGGAGNDDLTGGAGSDKLDGGDGLDWAHYDSAFANYRVTRSDGVLRVENSITGDVDTIANVERIEYSEVLPLVFSYNITRVAYDVDANGNAGKVYRLYQAAYDRTPDAYGFRFWLGNADRGQTMAEMAKFFMGSDEFKQLYGEQPSNADFVTRLYHNVLHRDPEPDGYSYWVALLNRNGATQLDMLNTFAESKENMENVAKIIGEGISYNYYGPY</sequence>
<evidence type="ECO:0000256" key="2">
    <source>
        <dbReference type="ARBA" id="ARBA00022525"/>
    </source>
</evidence>
<organism evidence="5 6">
    <name type="scientific">Pseudoduganella rivuli</name>
    <dbReference type="NCBI Taxonomy" id="2666085"/>
    <lineage>
        <taxon>Bacteria</taxon>
        <taxon>Pseudomonadati</taxon>
        <taxon>Pseudomonadota</taxon>
        <taxon>Betaproteobacteria</taxon>
        <taxon>Burkholderiales</taxon>
        <taxon>Oxalobacteraceae</taxon>
        <taxon>Telluria group</taxon>
        <taxon>Pseudoduganella</taxon>
    </lineage>
</organism>
<dbReference type="SUPFAM" id="SSF51120">
    <property type="entry name" value="beta-Roll"/>
    <property type="match status" value="5"/>
</dbReference>
<dbReference type="InterPro" id="IPR019960">
    <property type="entry name" value="T1SS_VCA0849"/>
</dbReference>
<feature type="domain" description="DUF4214" evidence="4">
    <location>
        <begin position="845"/>
        <end position="915"/>
    </location>
</feature>
<feature type="region of interest" description="Disordered" evidence="3">
    <location>
        <begin position="189"/>
        <end position="209"/>
    </location>
</feature>
<keyword evidence="6" id="KW-1185">Reference proteome</keyword>
<evidence type="ECO:0000256" key="1">
    <source>
        <dbReference type="ARBA" id="ARBA00004613"/>
    </source>
</evidence>
<evidence type="ECO:0000313" key="5">
    <source>
        <dbReference type="EMBL" id="MRV76095.1"/>
    </source>
</evidence>
<dbReference type="RefSeq" id="WP_154381271.1">
    <property type="nucleotide sequence ID" value="NZ_WKJJ01000027.1"/>
</dbReference>
<dbReference type="InterPro" id="IPR050557">
    <property type="entry name" value="RTX_toxin/Mannuronan_C5-epim"/>
</dbReference>
<dbReference type="InterPro" id="IPR011049">
    <property type="entry name" value="Serralysin-like_metalloprot_C"/>
</dbReference>
<dbReference type="PANTHER" id="PTHR38340">
    <property type="entry name" value="S-LAYER PROTEIN"/>
    <property type="match status" value="1"/>
</dbReference>
<evidence type="ECO:0000313" key="6">
    <source>
        <dbReference type="Proteomes" id="UP000446768"/>
    </source>
</evidence>
<dbReference type="Proteomes" id="UP000446768">
    <property type="component" value="Unassembled WGS sequence"/>
</dbReference>
<comment type="caution">
    <text evidence="5">The sequence shown here is derived from an EMBL/GenBank/DDBJ whole genome shotgun (WGS) entry which is preliminary data.</text>
</comment>
<dbReference type="EMBL" id="WKJJ01000027">
    <property type="protein sequence ID" value="MRV76095.1"/>
    <property type="molecule type" value="Genomic_DNA"/>
</dbReference>
<dbReference type="NCBIfam" id="TIGR03661">
    <property type="entry name" value="T1SS_VCA0849"/>
    <property type="match status" value="1"/>
</dbReference>
<gene>
    <name evidence="5" type="ORF">GJ700_30720</name>
</gene>
<comment type="subcellular location">
    <subcellularLocation>
        <location evidence="1">Secreted</location>
    </subcellularLocation>
</comment>
<reference evidence="5 6" key="1">
    <citation type="submission" date="2019-11" db="EMBL/GenBank/DDBJ databases">
        <title>Novel species isolated from a subtropical stream in China.</title>
        <authorList>
            <person name="Lu H."/>
        </authorList>
    </citation>
    <scope>NUCLEOTIDE SEQUENCE [LARGE SCALE GENOMIC DNA]</scope>
    <source>
        <strain evidence="5 6">FT92W</strain>
    </source>
</reference>
<feature type="compositionally biased region" description="Acidic residues" evidence="3">
    <location>
        <begin position="490"/>
        <end position="499"/>
    </location>
</feature>
<protein>
    <submittedName>
        <fullName evidence="5">DUF4214 domain-containing protein</fullName>
    </submittedName>
</protein>
<dbReference type="AlphaFoldDB" id="A0A7X2LUW4"/>
<feature type="compositionally biased region" description="Polar residues" evidence="3">
    <location>
        <begin position="430"/>
        <end position="439"/>
    </location>
</feature>
<keyword evidence="2" id="KW-0964">Secreted</keyword>
<name>A0A7X2LUW4_9BURK</name>
<dbReference type="Gene3D" id="1.10.3130.20">
    <property type="entry name" value="Phycobilisome linker domain"/>
    <property type="match status" value="1"/>
</dbReference>
<dbReference type="Pfam" id="PF13946">
    <property type="entry name" value="DUF4214"/>
    <property type="match status" value="1"/>
</dbReference>
<dbReference type="PANTHER" id="PTHR38340:SF1">
    <property type="entry name" value="S-LAYER PROTEIN"/>
    <property type="match status" value="1"/>
</dbReference>
<dbReference type="Gene3D" id="2.150.10.10">
    <property type="entry name" value="Serralysin-like metalloprotease, C-terminal"/>
    <property type="match status" value="7"/>
</dbReference>
<dbReference type="PRINTS" id="PR00313">
    <property type="entry name" value="CABNDNGRPT"/>
</dbReference>
<dbReference type="GO" id="GO:0005509">
    <property type="term" value="F:calcium ion binding"/>
    <property type="evidence" value="ECO:0007669"/>
    <property type="project" value="InterPro"/>
</dbReference>
<dbReference type="PROSITE" id="PS00330">
    <property type="entry name" value="HEMOLYSIN_CALCIUM"/>
    <property type="match status" value="9"/>
</dbReference>
<dbReference type="InterPro" id="IPR018511">
    <property type="entry name" value="Hemolysin-typ_Ca-bd_CS"/>
</dbReference>
<dbReference type="InterPro" id="IPR001343">
    <property type="entry name" value="Hemolysn_Ca-bd"/>
</dbReference>
<dbReference type="InterPro" id="IPR038255">
    <property type="entry name" value="PBS_linker_sf"/>
</dbReference>
<feature type="region of interest" description="Disordered" evidence="3">
    <location>
        <begin position="422"/>
        <end position="499"/>
    </location>
</feature>